<gene>
    <name evidence="2" type="primary">Piso0_000437</name>
    <name evidence="1" type="ORF">GNLVRS01_PISO0A09328g</name>
    <name evidence="2" type="ORF">GNLVRS01_PISO0B09395g</name>
</gene>
<dbReference type="InterPro" id="IPR036322">
    <property type="entry name" value="WD40_repeat_dom_sf"/>
</dbReference>
<accession>G8YTZ9</accession>
<reference evidence="2" key="1">
    <citation type="submission" date="2011-10" db="EMBL/GenBank/DDBJ databases">
        <authorList>
            <person name="Genoscope - CEA"/>
        </authorList>
    </citation>
    <scope>NUCLEOTIDE SEQUENCE</scope>
    <source>
        <strain evidence="2">CBS 7064</strain>
    </source>
</reference>
<dbReference type="HOGENOM" id="CLU_002392_2_1_1"/>
<sequence length="753" mass="84761">MDIHRCRFVDYTPHTITSLAFSHKSDPNKPVPNDLRLAVGRSNGDIEIWNPRYNWTHEMTLPGSRGCSVEGLCWAVNDDEPSPRLFSIGGSSVVTEWDLSLGTPLKNYDCNAGVIWSLDVNRLGDKLAVGCDDGAVVIIDISGGIGSLEHDFICQRHNVRVMSVSWFSDDLVIGGCGDGRVRCWGTSKENKGRLLSTMRVDKSKTESTLVWSVLALPAKKQFATGDSTGSVKFWDIESFTLLQSFKVHDADVLTLACDHKQEILFTAGVDRKIHQFDLITSKNKVSKWVHSFNRLLHSNDVRSMAVQEGKGYNFLVSGGVERSIVIQSINNFQEGKYRKLNVSQQRHNIATNLQESLITLWQDQTVKIWKLFVDEFGNNRHKLAAKLSLSEDDNITDVGLNEDATLLAVARNSTVKLFQLSKSDDVSHKIAVTKVRASFADREIPGAKQVILFDNSRMLVLSIDNELLLFNMNIEDGSISFEGELAISENEPGKKSNLSFSYAINRLCLSKSKKQLALTRYNGVIELVNIDDKSDLKSTVLTRLASSPHLLTYSNSGTLLVLTEENKLYEFNTSADRKDESLLTVWSKRNSEVLPSQFLTLEDKPQGMFTEMERGSKKVWIYGSTWIGFFDLSQNIPLSKEYQKSSTNSQKKRNRDGLTINYEATNDEDGAFDNGDAILDENFEQSLKQAQIERFRNEFKDQEGENARPFWLTTKYRPIVFANVMSENGLVVIERPLFELPSTPSFNLPKLQI</sequence>
<dbReference type="OrthoDB" id="8883818at2759"/>
<dbReference type="Proteomes" id="UP000005222">
    <property type="component" value="Chromosome A"/>
</dbReference>
<dbReference type="GO" id="GO:0032040">
    <property type="term" value="C:small-subunit processome"/>
    <property type="evidence" value="ECO:0007669"/>
    <property type="project" value="TreeGrafter"/>
</dbReference>
<dbReference type="InterPro" id="IPR046351">
    <property type="entry name" value="UTP4"/>
</dbReference>
<dbReference type="AlphaFoldDB" id="G8YTZ9"/>
<evidence type="ECO:0000313" key="3">
    <source>
        <dbReference type="Proteomes" id="UP000005222"/>
    </source>
</evidence>
<dbReference type="GO" id="GO:0000462">
    <property type="term" value="P:maturation of SSU-rRNA from tricistronic rRNA transcript (SSU-rRNA, 5.8S rRNA, LSU-rRNA)"/>
    <property type="evidence" value="ECO:0007669"/>
    <property type="project" value="InterPro"/>
</dbReference>
<dbReference type="PANTHER" id="PTHR44163:SF1">
    <property type="entry name" value="U3 SMALL NUCLEOLAR RNA-ASSOCIATED PROTEIN 4 HOMOLOG"/>
    <property type="match status" value="1"/>
</dbReference>
<dbReference type="SUPFAM" id="SSF50978">
    <property type="entry name" value="WD40 repeat-like"/>
    <property type="match status" value="2"/>
</dbReference>
<evidence type="ECO:0000313" key="1">
    <source>
        <dbReference type="EMBL" id="CCE72839.1"/>
    </source>
</evidence>
<dbReference type="STRING" id="559304.G8YTZ9"/>
<dbReference type="EMBL" id="FO082059">
    <property type="protein sequence ID" value="CCE72839.1"/>
    <property type="molecule type" value="Genomic_DNA"/>
</dbReference>
<dbReference type="GO" id="GO:0034455">
    <property type="term" value="C:t-UTP complex"/>
    <property type="evidence" value="ECO:0007669"/>
    <property type="project" value="TreeGrafter"/>
</dbReference>
<keyword evidence="3" id="KW-1185">Reference proteome</keyword>
<organism evidence="2 3">
    <name type="scientific">Pichia sorbitophila (strain ATCC MYA-4447 / BCRC 22081 / CBS 7064 / NBRC 10061 / NRRL Y-12695)</name>
    <name type="common">Hybrid yeast</name>
    <dbReference type="NCBI Taxonomy" id="559304"/>
    <lineage>
        <taxon>Eukaryota</taxon>
        <taxon>Fungi</taxon>
        <taxon>Dikarya</taxon>
        <taxon>Ascomycota</taxon>
        <taxon>Saccharomycotina</taxon>
        <taxon>Pichiomycetes</taxon>
        <taxon>Debaryomycetaceae</taxon>
        <taxon>Millerozyma</taxon>
    </lineage>
</organism>
<dbReference type="FunCoup" id="G8YTZ9">
    <property type="interactions" value="1619"/>
</dbReference>
<dbReference type="EMBL" id="FO082058">
    <property type="protein sequence ID" value="CCE73400.1"/>
    <property type="molecule type" value="Genomic_DNA"/>
</dbReference>
<dbReference type="SMART" id="SM00320">
    <property type="entry name" value="WD40"/>
    <property type="match status" value="8"/>
</dbReference>
<dbReference type="GO" id="GO:0003723">
    <property type="term" value="F:RNA binding"/>
    <property type="evidence" value="ECO:0007669"/>
    <property type="project" value="TreeGrafter"/>
</dbReference>
<name>G8YTZ9_PICSO</name>
<dbReference type="GO" id="GO:0030686">
    <property type="term" value="C:90S preribosome"/>
    <property type="evidence" value="ECO:0007669"/>
    <property type="project" value="InterPro"/>
</dbReference>
<reference evidence="3" key="2">
    <citation type="journal article" date="2012" name="G3 (Bethesda)">
        <title>Pichia sorbitophila, an interspecies yeast hybrid reveals early steps of genome resolution following polyploidization.</title>
        <authorList>
            <person name="Leh Louis V."/>
            <person name="Despons L."/>
            <person name="Friedrich A."/>
            <person name="Martin T."/>
            <person name="Durrens P."/>
            <person name="Casaregola S."/>
            <person name="Neuveglise C."/>
            <person name="Fairhead C."/>
            <person name="Marck C."/>
            <person name="Cruz J.A."/>
            <person name="Straub M.L."/>
            <person name="Kugler V."/>
            <person name="Sacerdot C."/>
            <person name="Uzunov Z."/>
            <person name="Thierry A."/>
            <person name="Weiss S."/>
            <person name="Bleykasten C."/>
            <person name="De Montigny J."/>
            <person name="Jacques N."/>
            <person name="Jung P."/>
            <person name="Lemaire M."/>
            <person name="Mallet S."/>
            <person name="Morel G."/>
            <person name="Richard G.F."/>
            <person name="Sarkar A."/>
            <person name="Savel G."/>
            <person name="Schacherer J."/>
            <person name="Seret M.L."/>
            <person name="Talla E."/>
            <person name="Samson G."/>
            <person name="Jubin C."/>
            <person name="Poulain J."/>
            <person name="Vacherie B."/>
            <person name="Barbe V."/>
            <person name="Pelletier E."/>
            <person name="Sherman D.J."/>
            <person name="Westhof E."/>
            <person name="Weissenbach J."/>
            <person name="Baret P.V."/>
            <person name="Wincker P."/>
            <person name="Gaillardin C."/>
            <person name="Dujon B."/>
            <person name="Souciet J.L."/>
        </authorList>
    </citation>
    <scope>NUCLEOTIDE SEQUENCE [LARGE SCALE GENOMIC DNA]</scope>
    <source>
        <strain evidence="3">ATCC MYA-4447 / BCRC 22081 / CBS 7064 / NBRC 10061 / NRRL Y-12695</strain>
    </source>
</reference>
<dbReference type="Proteomes" id="UP000005222">
    <property type="component" value="Chromosome B"/>
</dbReference>
<evidence type="ECO:0000313" key="2">
    <source>
        <dbReference type="EMBL" id="CCE73400.1"/>
    </source>
</evidence>
<dbReference type="Gene3D" id="2.130.10.10">
    <property type="entry name" value="YVTN repeat-like/Quinoprotein amine dehydrogenase"/>
    <property type="match status" value="3"/>
</dbReference>
<dbReference type="PANTHER" id="PTHR44163">
    <property type="entry name" value="U3 SMALL NUCLEOLAR RNA-ASSOCIATED PROTEIN 4 HOMOLOG"/>
    <property type="match status" value="1"/>
</dbReference>
<dbReference type="InParanoid" id="G8YTZ9"/>
<protein>
    <submittedName>
        <fullName evidence="2">Piso0_000437 protein</fullName>
    </submittedName>
</protein>
<dbReference type="eggNOG" id="KOG2048">
    <property type="taxonomic scope" value="Eukaryota"/>
</dbReference>
<dbReference type="OMA" id="STYITEW"/>
<proteinExistence type="predicted"/>
<dbReference type="InterPro" id="IPR001680">
    <property type="entry name" value="WD40_rpt"/>
</dbReference>
<dbReference type="FunFam" id="2.130.10.10:FF:000896">
    <property type="entry name" value="U3 small nucleolar RNA-associated protein 4"/>
    <property type="match status" value="1"/>
</dbReference>
<dbReference type="Pfam" id="PF00400">
    <property type="entry name" value="WD40"/>
    <property type="match status" value="1"/>
</dbReference>
<dbReference type="InterPro" id="IPR015943">
    <property type="entry name" value="WD40/YVTN_repeat-like_dom_sf"/>
</dbReference>